<dbReference type="GO" id="GO:0031012">
    <property type="term" value="C:extracellular matrix"/>
    <property type="evidence" value="ECO:0007669"/>
    <property type="project" value="InterPro"/>
</dbReference>
<dbReference type="GO" id="GO:0005576">
    <property type="term" value="C:extracellular region"/>
    <property type="evidence" value="ECO:0007669"/>
    <property type="project" value="UniProtKB-SubCell"/>
</dbReference>
<keyword evidence="9" id="KW-0892">Osteogenesis</keyword>
<dbReference type="GeneID" id="123036246"/>
<dbReference type="Proteomes" id="UP000694545">
    <property type="component" value="Unplaced"/>
</dbReference>
<evidence type="ECO:0000256" key="4">
    <source>
        <dbReference type="ARBA" id="ARBA00022473"/>
    </source>
</evidence>
<dbReference type="GO" id="GO:0005509">
    <property type="term" value="F:calcium ion binding"/>
    <property type="evidence" value="ECO:0007669"/>
    <property type="project" value="InterPro"/>
</dbReference>
<dbReference type="PROSITE" id="PS50998">
    <property type="entry name" value="GLA_2"/>
    <property type="match status" value="1"/>
</dbReference>
<dbReference type="AlphaFoldDB" id="A0A8D2KZ98"/>
<keyword evidence="10" id="KW-1015">Disulfide bond</keyword>
<dbReference type="InterPro" id="IPR000294">
    <property type="entry name" value="GLA_domain"/>
</dbReference>
<evidence type="ECO:0000256" key="9">
    <source>
        <dbReference type="ARBA" id="ARBA00022855"/>
    </source>
</evidence>
<dbReference type="SUPFAM" id="SSF57630">
    <property type="entry name" value="GLA-domain"/>
    <property type="match status" value="1"/>
</dbReference>
<dbReference type="OrthoDB" id="8958520at2759"/>
<dbReference type="Pfam" id="PF25890">
    <property type="entry name" value="BGLAP_C"/>
    <property type="match status" value="1"/>
</dbReference>
<dbReference type="RefSeq" id="XP_044311280.1">
    <property type="nucleotide sequence ID" value="XM_044455345.1"/>
</dbReference>
<reference evidence="14" key="1">
    <citation type="submission" date="2025-08" db="UniProtKB">
        <authorList>
            <consortium name="Ensembl"/>
        </authorList>
    </citation>
    <scope>IDENTIFICATION</scope>
</reference>
<evidence type="ECO:0000256" key="3">
    <source>
        <dbReference type="ARBA" id="ARBA00017145"/>
    </source>
</evidence>
<dbReference type="GO" id="GO:0001503">
    <property type="term" value="P:ossification"/>
    <property type="evidence" value="ECO:0007669"/>
    <property type="project" value="UniProtKB-KW"/>
</dbReference>
<dbReference type="InterPro" id="IPR027118">
    <property type="entry name" value="MGP"/>
</dbReference>
<evidence type="ECO:0000256" key="1">
    <source>
        <dbReference type="ARBA" id="ARBA00004613"/>
    </source>
</evidence>
<comment type="subcellular location">
    <subcellularLocation>
        <location evidence="1">Secreted</location>
    </subcellularLocation>
</comment>
<dbReference type="InterPro" id="IPR058704">
    <property type="entry name" value="BGLAP-like_C"/>
</dbReference>
<dbReference type="GO" id="GO:0030154">
    <property type="term" value="P:cell differentiation"/>
    <property type="evidence" value="ECO:0007669"/>
    <property type="project" value="UniProtKB-KW"/>
</dbReference>
<organism evidence="14 15">
    <name type="scientific">Varanus komodoensis</name>
    <name type="common">Komodo dragon</name>
    <dbReference type="NCBI Taxonomy" id="61221"/>
    <lineage>
        <taxon>Eukaryota</taxon>
        <taxon>Metazoa</taxon>
        <taxon>Chordata</taxon>
        <taxon>Craniata</taxon>
        <taxon>Vertebrata</taxon>
        <taxon>Euteleostomi</taxon>
        <taxon>Lepidosauria</taxon>
        <taxon>Squamata</taxon>
        <taxon>Bifurcata</taxon>
        <taxon>Unidentata</taxon>
        <taxon>Episquamata</taxon>
        <taxon>Toxicofera</taxon>
        <taxon>Anguimorpha</taxon>
        <taxon>Paleoanguimorpha</taxon>
        <taxon>Varanoidea</taxon>
        <taxon>Varanidae</taxon>
        <taxon>Varanus</taxon>
    </lineage>
</organism>
<keyword evidence="12" id="KW-0732">Signal</keyword>
<dbReference type="OMA" id="TAFCYES"/>
<dbReference type="PROSITE" id="PS00011">
    <property type="entry name" value="GLA_1"/>
    <property type="match status" value="1"/>
</dbReference>
<dbReference type="PANTHER" id="PTHR10109">
    <property type="entry name" value="MATRIX GLA PROTEIN"/>
    <property type="match status" value="1"/>
</dbReference>
<keyword evidence="4" id="KW-0217">Developmental protein</keyword>
<evidence type="ECO:0000256" key="5">
    <source>
        <dbReference type="ARBA" id="ARBA00022479"/>
    </source>
</evidence>
<keyword evidence="15" id="KW-1185">Reference proteome</keyword>
<evidence type="ECO:0000256" key="2">
    <source>
        <dbReference type="ARBA" id="ARBA00008850"/>
    </source>
</evidence>
<accession>A0A8D2KZ98</accession>
<reference evidence="14" key="2">
    <citation type="submission" date="2025-09" db="UniProtKB">
        <authorList>
            <consortium name="Ensembl"/>
        </authorList>
    </citation>
    <scope>IDENTIFICATION</scope>
</reference>
<sequence>MRTLIILALLAVLMMAAFCYESHESIESHEFASPFISRRHANIFMNTEPEHRRNPYMLERIRERNKSPQERQRERCEDYELCEHYAMRHGYPAAYSRFFGSRRVK</sequence>
<evidence type="ECO:0000313" key="14">
    <source>
        <dbReference type="Ensembl" id="ENSVKKP00000014474.1"/>
    </source>
</evidence>
<feature type="chain" id="PRO_5034086562" description="Matrix Gla protein" evidence="12">
    <location>
        <begin position="20"/>
        <end position="105"/>
    </location>
</feature>
<feature type="domain" description="Gla" evidence="13">
    <location>
        <begin position="54"/>
        <end position="100"/>
    </location>
</feature>
<evidence type="ECO:0000256" key="10">
    <source>
        <dbReference type="ARBA" id="ARBA00023157"/>
    </source>
</evidence>
<dbReference type="InterPro" id="IPR035972">
    <property type="entry name" value="GLA-like_dom_SF"/>
</dbReference>
<evidence type="ECO:0000256" key="7">
    <source>
        <dbReference type="ARBA" id="ARBA00022553"/>
    </source>
</evidence>
<keyword evidence="11" id="KW-0891">Chondrogenesis</keyword>
<protein>
    <recommendedName>
        <fullName evidence="3">Matrix Gla protein</fullName>
    </recommendedName>
</protein>
<keyword evidence="8" id="KW-0221">Differentiation</keyword>
<evidence type="ECO:0000259" key="13">
    <source>
        <dbReference type="PROSITE" id="PS50998"/>
    </source>
</evidence>
<feature type="signal peptide" evidence="12">
    <location>
        <begin position="1"/>
        <end position="19"/>
    </location>
</feature>
<dbReference type="SMART" id="SM00069">
    <property type="entry name" value="GLA"/>
    <property type="match status" value="1"/>
</dbReference>
<dbReference type="KEGG" id="vko:123036246"/>
<keyword evidence="7" id="KW-0597">Phosphoprotein</keyword>
<keyword evidence="5" id="KW-0301">Gamma-carboxyglutamic acid</keyword>
<evidence type="ECO:0000256" key="6">
    <source>
        <dbReference type="ARBA" id="ARBA00022525"/>
    </source>
</evidence>
<dbReference type="Ensembl" id="ENSVKKT00000014826.1">
    <property type="protein sequence ID" value="ENSVKKP00000014474.1"/>
    <property type="gene ID" value="ENSVKKG00000009955.1"/>
</dbReference>
<gene>
    <name evidence="14" type="primary">LOC123036246</name>
</gene>
<dbReference type="GO" id="GO:0051216">
    <property type="term" value="P:cartilage development"/>
    <property type="evidence" value="ECO:0007669"/>
    <property type="project" value="UniProtKB-KW"/>
</dbReference>
<keyword evidence="6" id="KW-0964">Secreted</keyword>
<comment type="similarity">
    <text evidence="2">Belongs to the osteocalcin/matrix Gla protein family.</text>
</comment>
<evidence type="ECO:0000256" key="8">
    <source>
        <dbReference type="ARBA" id="ARBA00022782"/>
    </source>
</evidence>
<evidence type="ECO:0000256" key="11">
    <source>
        <dbReference type="ARBA" id="ARBA00023188"/>
    </source>
</evidence>
<evidence type="ECO:0000313" key="15">
    <source>
        <dbReference type="Proteomes" id="UP000694545"/>
    </source>
</evidence>
<evidence type="ECO:0000256" key="12">
    <source>
        <dbReference type="SAM" id="SignalP"/>
    </source>
</evidence>
<proteinExistence type="inferred from homology"/>
<name>A0A8D2KZ98_VARKO</name>
<dbReference type="PANTHER" id="PTHR10109:SF0">
    <property type="entry name" value="MATRIX GLA PROTEIN"/>
    <property type="match status" value="1"/>
</dbReference>